<reference evidence="1 2" key="1">
    <citation type="submission" date="2021-03" db="EMBL/GenBank/DDBJ databases">
        <title>Genomic Encyclopedia of Type Strains, Phase IV (KMG-IV): sequencing the most valuable type-strain genomes for metagenomic binning, comparative biology and taxonomic classification.</title>
        <authorList>
            <person name="Goeker M."/>
        </authorList>
    </citation>
    <scope>NUCLEOTIDE SEQUENCE [LARGE SCALE GENOMIC DNA]</scope>
    <source>
        <strain evidence="1 2">DSM 26048</strain>
    </source>
</reference>
<organism evidence="1 2">
    <name type="scientific">Paenibacillus eucommiae</name>
    <dbReference type="NCBI Taxonomy" id="1355755"/>
    <lineage>
        <taxon>Bacteria</taxon>
        <taxon>Bacillati</taxon>
        <taxon>Bacillota</taxon>
        <taxon>Bacilli</taxon>
        <taxon>Bacillales</taxon>
        <taxon>Paenibacillaceae</taxon>
        <taxon>Paenibacillus</taxon>
    </lineage>
</organism>
<dbReference type="EMBL" id="JAGGLB010000029">
    <property type="protein sequence ID" value="MBP1994891.1"/>
    <property type="molecule type" value="Genomic_DNA"/>
</dbReference>
<dbReference type="Pfam" id="PF12224">
    <property type="entry name" value="Amidoligase_2"/>
    <property type="match status" value="1"/>
</dbReference>
<evidence type="ECO:0000313" key="2">
    <source>
        <dbReference type="Proteomes" id="UP001519287"/>
    </source>
</evidence>
<dbReference type="InterPro" id="IPR022025">
    <property type="entry name" value="Amidoligase_2"/>
</dbReference>
<gene>
    <name evidence="1" type="ORF">J2Z66_006532</name>
</gene>
<keyword evidence="2" id="KW-1185">Reference proteome</keyword>
<accession>A0ABS4J6K5</accession>
<comment type="caution">
    <text evidence="1">The sequence shown here is derived from an EMBL/GenBank/DDBJ whole genome shotgun (WGS) entry which is preliminary data.</text>
</comment>
<protein>
    <recommendedName>
        <fullName evidence="3">Amidoligase enzyme</fullName>
    </recommendedName>
</protein>
<proteinExistence type="predicted"/>
<dbReference type="Proteomes" id="UP001519287">
    <property type="component" value="Unassembled WGS sequence"/>
</dbReference>
<name>A0ABS4J6K5_9BACL</name>
<sequence>MNLKERKKNMWPKKVNWKELRFGVEIEFIGGNPENCALLPGWVMALDEKQIDETGAASGSELQSPPIQWEDKEQIREMLSRLQAQGASANWSCGLHVHIGLEHWGEAVILPLIEAALLYQQTLQALFNTSRHRLIFCPPVTGEMHQRFLLNQDPEALRHRGRPQSHRCGINAAPWFDIGTVEIRYANGSLNYDQVLNTIELCLRFVAAVGEDRKLSSDPQEMAIELGAPHEGYPVSVPIPQWFRERTWLEEALIPVITPLAAELVENGEIHHLLPVPDGILVAIEKSDGTLSQYVLQPPSTGWQLVRQLL</sequence>
<evidence type="ECO:0000313" key="1">
    <source>
        <dbReference type="EMBL" id="MBP1994891.1"/>
    </source>
</evidence>
<dbReference type="RefSeq" id="WP_209976720.1">
    <property type="nucleotide sequence ID" value="NZ_JAGGLB010000029.1"/>
</dbReference>
<evidence type="ECO:0008006" key="3">
    <source>
        <dbReference type="Google" id="ProtNLM"/>
    </source>
</evidence>